<keyword evidence="6 9" id="KW-0378">Hydrolase</keyword>
<dbReference type="Gene3D" id="2.40.50.140">
    <property type="entry name" value="Nucleic acid-binding proteins"/>
    <property type="match status" value="2"/>
</dbReference>
<dbReference type="PROSITE" id="PS01175">
    <property type="entry name" value="RIBONUCLEASE_II"/>
    <property type="match status" value="1"/>
</dbReference>
<dbReference type="EMBL" id="CP003547">
    <property type="protein sequence ID" value="AFP85887.1"/>
    <property type="molecule type" value="Genomic_DNA"/>
</dbReference>
<dbReference type="InterPro" id="IPR011129">
    <property type="entry name" value="CSD"/>
</dbReference>
<organism evidence="12 13">
    <name type="scientific">secondary endosymbiont of Heteropsylla cubana</name>
    <dbReference type="NCBI Taxonomy" id="134287"/>
    <lineage>
        <taxon>Bacteria</taxon>
        <taxon>Pseudomonadati</taxon>
        <taxon>Pseudomonadota</taxon>
        <taxon>Gammaproteobacteria</taxon>
        <taxon>Enterobacterales</taxon>
        <taxon>Enterobacteriaceae</taxon>
        <taxon>aphid secondary symbionts</taxon>
    </lineage>
</organism>
<keyword evidence="13" id="KW-1185">Reference proteome</keyword>
<dbReference type="RefSeq" id="WP_014889184.1">
    <property type="nucleotide sequence ID" value="NC_018420.1"/>
</dbReference>
<dbReference type="InterPro" id="IPR050180">
    <property type="entry name" value="RNR_Ribonuclease"/>
</dbReference>
<dbReference type="NCBIfam" id="TIGR02062">
    <property type="entry name" value="RNase_B"/>
    <property type="match status" value="1"/>
</dbReference>
<dbReference type="Pfam" id="PF00773">
    <property type="entry name" value="RNB"/>
    <property type="match status" value="1"/>
</dbReference>
<dbReference type="InterPro" id="IPR001900">
    <property type="entry name" value="RNase_II/R"/>
</dbReference>
<dbReference type="GO" id="GO:0006402">
    <property type="term" value="P:mRNA catabolic process"/>
    <property type="evidence" value="ECO:0007669"/>
    <property type="project" value="UniProtKB-UniRule"/>
</dbReference>
<dbReference type="Pfam" id="PF08206">
    <property type="entry name" value="OB_RNB"/>
    <property type="match status" value="1"/>
</dbReference>
<dbReference type="GO" id="GO:0005829">
    <property type="term" value="C:cytosol"/>
    <property type="evidence" value="ECO:0007669"/>
    <property type="project" value="UniProtKB-ARBA"/>
</dbReference>
<dbReference type="Gene3D" id="2.40.50.640">
    <property type="match status" value="1"/>
</dbReference>
<dbReference type="HAMAP" id="MF_01036">
    <property type="entry name" value="RNase_II"/>
    <property type="match status" value="1"/>
</dbReference>
<evidence type="ECO:0000256" key="9">
    <source>
        <dbReference type="HAMAP-Rule" id="MF_01036"/>
    </source>
</evidence>
<name>J7GT21_9ENTR</name>
<evidence type="ECO:0000256" key="1">
    <source>
        <dbReference type="ARBA" id="ARBA00001849"/>
    </source>
</evidence>
<evidence type="ECO:0000256" key="8">
    <source>
        <dbReference type="ARBA" id="ARBA00022884"/>
    </source>
</evidence>
<feature type="domain" description="RNB" evidence="11">
    <location>
        <begin position="190"/>
        <end position="518"/>
    </location>
</feature>
<dbReference type="InterPro" id="IPR013223">
    <property type="entry name" value="RNase_B_OB_dom"/>
</dbReference>
<proteinExistence type="inferred from homology"/>
<dbReference type="NCBIfam" id="TIGR00358">
    <property type="entry name" value="3_prime_RNase"/>
    <property type="match status" value="1"/>
</dbReference>
<dbReference type="InterPro" id="IPR022966">
    <property type="entry name" value="RNase_II/R_CS"/>
</dbReference>
<gene>
    <name evidence="9" type="primary">rnb</name>
    <name evidence="12" type="ORF">A35E_00605</name>
</gene>
<dbReference type="OrthoDB" id="9764149at2"/>
<accession>J7GT21</accession>
<keyword evidence="8 9" id="KW-0694">RNA-binding</keyword>
<evidence type="ECO:0000313" key="13">
    <source>
        <dbReference type="Proteomes" id="UP000003937"/>
    </source>
</evidence>
<dbReference type="GO" id="GO:0003723">
    <property type="term" value="F:RNA binding"/>
    <property type="evidence" value="ECO:0007669"/>
    <property type="project" value="UniProtKB-KW"/>
</dbReference>
<comment type="similarity">
    <text evidence="3 9">Belongs to the RNR ribonuclease family. RNase II subfamily.</text>
</comment>
<keyword evidence="7 9" id="KW-0269">Exonuclease</keyword>
<evidence type="ECO:0000256" key="3">
    <source>
        <dbReference type="ARBA" id="ARBA00009925"/>
    </source>
</evidence>
<dbReference type="EC" id="3.1.13.1" evidence="9"/>
<dbReference type="HOGENOM" id="CLU_002333_7_3_6"/>
<dbReference type="InterPro" id="IPR011804">
    <property type="entry name" value="RNase_II"/>
</dbReference>
<dbReference type="SUPFAM" id="SSF50249">
    <property type="entry name" value="Nucleic acid-binding proteins"/>
    <property type="match status" value="4"/>
</dbReference>
<evidence type="ECO:0000256" key="2">
    <source>
        <dbReference type="ARBA" id="ARBA00004496"/>
    </source>
</evidence>
<dbReference type="Proteomes" id="UP000003937">
    <property type="component" value="Chromosome"/>
</dbReference>
<evidence type="ECO:0000256" key="7">
    <source>
        <dbReference type="ARBA" id="ARBA00022839"/>
    </source>
</evidence>
<dbReference type="STRING" id="134287.A35E_00605"/>
<evidence type="ECO:0000259" key="11">
    <source>
        <dbReference type="SMART" id="SM00955"/>
    </source>
</evidence>
<dbReference type="GO" id="GO:0008859">
    <property type="term" value="F:exoribonuclease II activity"/>
    <property type="evidence" value="ECO:0007669"/>
    <property type="project" value="UniProtKB-UniRule"/>
</dbReference>
<protein>
    <recommendedName>
        <fullName evidence="9">Exoribonuclease 2</fullName>
        <ecNumber evidence="9">3.1.13.1</ecNumber>
    </recommendedName>
    <alternativeName>
        <fullName evidence="9">Exoribonuclease II</fullName>
        <shortName evidence="9">RNase II</shortName>
        <shortName evidence="9">Ribonuclease II</shortName>
    </alternativeName>
</protein>
<evidence type="ECO:0000256" key="5">
    <source>
        <dbReference type="ARBA" id="ARBA00022722"/>
    </source>
</evidence>
<dbReference type="PATRIC" id="fig|134287.3.peg.574"/>
<evidence type="ECO:0000256" key="6">
    <source>
        <dbReference type="ARBA" id="ARBA00022801"/>
    </source>
</evidence>
<dbReference type="InterPro" id="IPR012340">
    <property type="entry name" value="NA-bd_OB-fold"/>
</dbReference>
<keyword evidence="4 9" id="KW-0963">Cytoplasm</keyword>
<evidence type="ECO:0000313" key="12">
    <source>
        <dbReference type="EMBL" id="AFP85887.1"/>
    </source>
</evidence>
<comment type="subcellular location">
    <subcellularLocation>
        <location evidence="2 9">Cytoplasm</location>
    </subcellularLocation>
</comment>
<sequence>MFQDNPLLAQLKQQLHFQMPRVKGVVKSNEKGFGFLEVDAKKSYFIPPLFMKKVMHGDKVLAILHIDKEREVAEPEELIEPFLTRFIGRIQIKDKRLAVIPDYPFIKEIIPTYFQPEINKNLQPGDWVVAEMRRYPLRGDQHFYAEITSLLTRADDQFAPWWVTLTRYNLATTPPTMPENLVFQNGETEREDLTSYDFITIDNQNTEDMDDAIHLVPTMNGGWIMTIAIADPTAWVTVNSPLDYIARERAFTNYLPGLNIPMLPHALSTNLCSLRAHERRPALGCQMTVHSDGSLDKDARFFTAWITSKGKQIYNNVSDWIENLGSWQPENEIIGNQIRLLHDVFLVRNAWRKDHSLIFNDRPDYRFVLDKKGNVNDIIIERRRVAHHMIEEAMIAANICAARVLRDNLGYGLYNVHNGFNPLLIDQVVALLKSHQINVNSTDLLTLKGFCALRRELKSKKNHYLEKRIRRFQTFADLSITPGPHFGLGVDAYATWTSPIRKYGDMINHRLLKALIKVGTAERPNEKIRQRLIERRRQNRMAERDLADWLYARFLQSKVGNKNCFLSEIIDISRGGMRVRLTDNGALVFIPISFIHNIRDEIICNQEHGIILIQGQPRYRQGDFLNITLTEVRLEHRLILGKPV</sequence>
<reference evidence="12 13" key="1">
    <citation type="journal article" date="2012" name="Mol. Biol. Evol.">
        <title>Genome reduction and co-evolution between the primary and secondary bacterial symbionts of psyllids.</title>
        <authorList>
            <person name="Sloan D.B."/>
            <person name="Moran N.A."/>
        </authorList>
    </citation>
    <scope>NUCLEOTIDE SEQUENCE [LARGE SCALE GENOMIC DNA]</scope>
    <source>
        <strain evidence="12">Hcub_S</strain>
    </source>
</reference>
<keyword evidence="5 9" id="KW-0540">Nuclease</keyword>
<comment type="catalytic activity">
    <reaction evidence="1 9">
        <text>Exonucleolytic cleavage in the 3'- to 5'-direction to yield nucleoside 5'-phosphates.</text>
        <dbReference type="EC" id="3.1.13.1"/>
    </reaction>
</comment>
<evidence type="ECO:0000256" key="4">
    <source>
        <dbReference type="ARBA" id="ARBA00022490"/>
    </source>
</evidence>
<dbReference type="SMART" id="SM00955">
    <property type="entry name" value="RNB"/>
    <property type="match status" value="1"/>
</dbReference>
<dbReference type="AlphaFoldDB" id="J7GT21"/>
<dbReference type="FunFam" id="2.40.50.140:FF:000079">
    <property type="entry name" value="Exoribonuclease 2"/>
    <property type="match status" value="1"/>
</dbReference>
<dbReference type="PANTHER" id="PTHR23355">
    <property type="entry name" value="RIBONUCLEASE"/>
    <property type="match status" value="1"/>
</dbReference>
<comment type="function">
    <text evidence="9">Involved in mRNA degradation. Hydrolyzes single-stranded polyribonucleotides processively in the 3' to 5' direction.</text>
</comment>
<dbReference type="KEGG" id="sehc:A35E_00605"/>
<dbReference type="PANTHER" id="PTHR23355:SF37">
    <property type="entry name" value="EXORIBONUCLEASE 2"/>
    <property type="match status" value="1"/>
</dbReference>
<evidence type="ECO:0000259" key="10">
    <source>
        <dbReference type="SMART" id="SM00357"/>
    </source>
</evidence>
<feature type="domain" description="Cold-shock" evidence="10">
    <location>
        <begin position="23"/>
        <end position="79"/>
    </location>
</feature>
<dbReference type="NCBIfam" id="NF003455">
    <property type="entry name" value="PRK05054.1"/>
    <property type="match status" value="1"/>
</dbReference>
<dbReference type="InterPro" id="IPR004476">
    <property type="entry name" value="RNase_II/RNase_R"/>
</dbReference>
<dbReference type="SMART" id="SM00357">
    <property type="entry name" value="CSP"/>
    <property type="match status" value="1"/>
</dbReference>